<dbReference type="AlphaFoldDB" id="A0AAV2KSD3"/>
<keyword evidence="2" id="KW-1185">Reference proteome</keyword>
<reference evidence="1 2" key="1">
    <citation type="submission" date="2024-04" db="EMBL/GenBank/DDBJ databases">
        <authorList>
            <person name="Waldvogel A.-M."/>
            <person name="Schoenle A."/>
        </authorList>
    </citation>
    <scope>NUCLEOTIDE SEQUENCE [LARGE SCALE GENOMIC DNA]</scope>
</reference>
<accession>A0AAV2KSD3</accession>
<protein>
    <submittedName>
        <fullName evidence="1">Uncharacterized protein</fullName>
    </submittedName>
</protein>
<name>A0AAV2KSD3_KNICA</name>
<organism evidence="1 2">
    <name type="scientific">Knipowitschia caucasica</name>
    <name type="common">Caucasian dwarf goby</name>
    <name type="synonym">Pomatoschistus caucasicus</name>
    <dbReference type="NCBI Taxonomy" id="637954"/>
    <lineage>
        <taxon>Eukaryota</taxon>
        <taxon>Metazoa</taxon>
        <taxon>Chordata</taxon>
        <taxon>Craniata</taxon>
        <taxon>Vertebrata</taxon>
        <taxon>Euteleostomi</taxon>
        <taxon>Actinopterygii</taxon>
        <taxon>Neopterygii</taxon>
        <taxon>Teleostei</taxon>
        <taxon>Neoteleostei</taxon>
        <taxon>Acanthomorphata</taxon>
        <taxon>Gobiaria</taxon>
        <taxon>Gobiiformes</taxon>
        <taxon>Gobioidei</taxon>
        <taxon>Gobiidae</taxon>
        <taxon>Gobiinae</taxon>
        <taxon>Knipowitschia</taxon>
    </lineage>
</organism>
<dbReference type="Proteomes" id="UP001497482">
    <property type="component" value="Chromosome 2"/>
</dbReference>
<proteinExistence type="predicted"/>
<evidence type="ECO:0000313" key="2">
    <source>
        <dbReference type="Proteomes" id="UP001497482"/>
    </source>
</evidence>
<sequence>MMFAAVPKCLQSVFVERVLNEPECGGFWVGWGGVRGLGDKGGGWGKEGGVAGGGGWGVMVVGAEWKGYRKEGGEGGGLGGSRRGRGGGWDGVVKIKGKMERSVRVWGGEWRVCLGD</sequence>
<gene>
    <name evidence="1" type="ORF">KC01_LOCUS20992</name>
</gene>
<dbReference type="EMBL" id="OZ035824">
    <property type="protein sequence ID" value="CAL1591633.1"/>
    <property type="molecule type" value="Genomic_DNA"/>
</dbReference>
<evidence type="ECO:0000313" key="1">
    <source>
        <dbReference type="EMBL" id="CAL1591633.1"/>
    </source>
</evidence>